<proteinExistence type="predicted"/>
<keyword evidence="3" id="KW-1185">Reference proteome</keyword>
<feature type="compositionally biased region" description="Basic and acidic residues" evidence="1">
    <location>
        <begin position="13"/>
        <end position="28"/>
    </location>
</feature>
<dbReference type="AlphaFoldDB" id="A0A240E4R7"/>
<reference evidence="3" key="1">
    <citation type="submission" date="2016-09" db="EMBL/GenBank/DDBJ databases">
        <authorList>
            <person name="Varghese N."/>
            <person name="Submissions S."/>
        </authorList>
    </citation>
    <scope>NUCLEOTIDE SEQUENCE [LARGE SCALE GENOMIC DNA]</scope>
    <source>
        <strain evidence="3">ANC 4466</strain>
    </source>
</reference>
<feature type="compositionally biased region" description="Polar residues" evidence="1">
    <location>
        <begin position="1"/>
        <end position="12"/>
    </location>
</feature>
<dbReference type="EMBL" id="OANT01000001">
    <property type="protein sequence ID" value="SNX43754.1"/>
    <property type="molecule type" value="Genomic_DNA"/>
</dbReference>
<evidence type="ECO:0000313" key="2">
    <source>
        <dbReference type="EMBL" id="SNX43754.1"/>
    </source>
</evidence>
<dbReference type="Proteomes" id="UP000219042">
    <property type="component" value="Unassembled WGS sequence"/>
</dbReference>
<protein>
    <recommendedName>
        <fullName evidence="4">Glycine zipper</fullName>
    </recommendedName>
</protein>
<evidence type="ECO:0008006" key="4">
    <source>
        <dbReference type="Google" id="ProtNLM"/>
    </source>
</evidence>
<name>A0A240E4R7_9GAMM</name>
<gene>
    <name evidence="2" type="ORF">SAMN05421731_101798</name>
</gene>
<accession>A0A240E4R7</accession>
<organism evidence="2 3">
    <name type="scientific">Acinetobacter puyangensis</name>
    <dbReference type="NCBI Taxonomy" id="1096779"/>
    <lineage>
        <taxon>Bacteria</taxon>
        <taxon>Pseudomonadati</taxon>
        <taxon>Pseudomonadota</taxon>
        <taxon>Gammaproteobacteria</taxon>
        <taxon>Moraxellales</taxon>
        <taxon>Moraxellaceae</taxon>
        <taxon>Acinetobacter</taxon>
    </lineage>
</organism>
<sequence length="279" mass="31855">MTNSHIDSNKLNPDSDKEALTPEQRDALNADPITDEPGSHPVGTGIGTAFGASAGAAIGLAGGPVGAVIGGIAGGIAGALAGHNTAEKFNPTIEEAYWRDTYTKRPYYQSAAEKYGTLDYDQDYGSAYRLGYESRIHSPDYNFEDIEPELATKWEQAKNNSRLNWEEAREATHDSWNRVNGYLNTADGDPEDIYWRENYIYTPYYRRNQEVYGDLDYDRDYRNAYQFGYENRPNYDKSKKFEDVENDLSSKWEQFKGESRLKWEHAKYAVRDAWNRWTN</sequence>
<feature type="region of interest" description="Disordered" evidence="1">
    <location>
        <begin position="1"/>
        <end position="45"/>
    </location>
</feature>
<evidence type="ECO:0000313" key="3">
    <source>
        <dbReference type="Proteomes" id="UP000219042"/>
    </source>
</evidence>
<evidence type="ECO:0000256" key="1">
    <source>
        <dbReference type="SAM" id="MobiDB-lite"/>
    </source>
</evidence>